<dbReference type="Pfam" id="PF03466">
    <property type="entry name" value="LysR_substrate"/>
    <property type="match status" value="1"/>
</dbReference>
<evidence type="ECO:0000259" key="5">
    <source>
        <dbReference type="PROSITE" id="PS50931"/>
    </source>
</evidence>
<feature type="domain" description="HTH lysR-type" evidence="5">
    <location>
        <begin position="1"/>
        <end position="58"/>
    </location>
</feature>
<reference evidence="7" key="1">
    <citation type="journal article" date="2019" name="Int. J. Syst. Evol. Microbiol.">
        <title>The Global Catalogue of Microorganisms (GCM) 10K type strain sequencing project: providing services to taxonomists for standard genome sequencing and annotation.</title>
        <authorList>
            <consortium name="The Broad Institute Genomics Platform"/>
            <consortium name="The Broad Institute Genome Sequencing Center for Infectious Disease"/>
            <person name="Wu L."/>
            <person name="Ma J."/>
        </authorList>
    </citation>
    <scope>NUCLEOTIDE SEQUENCE [LARGE SCALE GENOMIC DNA]</scope>
    <source>
        <strain evidence="7">TISTR 1827</strain>
    </source>
</reference>
<protein>
    <submittedName>
        <fullName evidence="6">LysR family transcriptional regulator</fullName>
    </submittedName>
</protein>
<proteinExistence type="inferred from homology"/>
<evidence type="ECO:0000256" key="2">
    <source>
        <dbReference type="ARBA" id="ARBA00023015"/>
    </source>
</evidence>
<dbReference type="PANTHER" id="PTHR30419">
    <property type="entry name" value="HTH-TYPE TRANSCRIPTIONAL REGULATOR YBHD"/>
    <property type="match status" value="1"/>
</dbReference>
<gene>
    <name evidence="6" type="ORF">ACFSW5_10840</name>
</gene>
<evidence type="ECO:0000256" key="3">
    <source>
        <dbReference type="ARBA" id="ARBA00023125"/>
    </source>
</evidence>
<keyword evidence="2" id="KW-0805">Transcription regulation</keyword>
<dbReference type="InterPro" id="IPR036388">
    <property type="entry name" value="WH-like_DNA-bd_sf"/>
</dbReference>
<dbReference type="Gene3D" id="3.40.190.290">
    <property type="match status" value="1"/>
</dbReference>
<dbReference type="PANTHER" id="PTHR30419:SF8">
    <property type="entry name" value="NITROGEN ASSIMILATION TRANSCRIPTIONAL ACTIVATOR-RELATED"/>
    <property type="match status" value="1"/>
</dbReference>
<keyword evidence="4" id="KW-0804">Transcription</keyword>
<dbReference type="InterPro" id="IPR005119">
    <property type="entry name" value="LysR_subst-bd"/>
</dbReference>
<comment type="caution">
    <text evidence="6">The sequence shown here is derived from an EMBL/GenBank/DDBJ whole genome shotgun (WGS) entry which is preliminary data.</text>
</comment>
<dbReference type="CDD" id="cd08438">
    <property type="entry name" value="PBP2_CidR"/>
    <property type="match status" value="1"/>
</dbReference>
<keyword evidence="3" id="KW-0238">DNA-binding</keyword>
<sequence>MDIKHLQYIVEIIRQNSFTKAAEKLHVTQPTISKAIKGLENELGQDVFVREGKQVKLTDTGEAIYRYAQPIMQLFDGLTTELSDLAYLRKGSVRIGLPPMTGANFFPEVMKQFQERYPGIAVHMVEEGAKKIEEAIREGELDAGVVLLPVDQASFHTIPLVAERIMAVVHPGHPIAERDEVRLAELAEEPFVMFSAGFALHERIIAACREAGFEPRIVYESSQWDFLREMAAAGLGVSMLPETICRSFAPEKVKAVPLVDPVIPWLPAMVWRKEGYLSLASRAWIDFTREKFGKE</sequence>
<organism evidence="6 7">
    <name type="scientific">Paenibacillus thailandensis</name>
    <dbReference type="NCBI Taxonomy" id="393250"/>
    <lineage>
        <taxon>Bacteria</taxon>
        <taxon>Bacillati</taxon>
        <taxon>Bacillota</taxon>
        <taxon>Bacilli</taxon>
        <taxon>Bacillales</taxon>
        <taxon>Paenibacillaceae</taxon>
        <taxon>Paenibacillus</taxon>
    </lineage>
</organism>
<dbReference type="RefSeq" id="WP_379272597.1">
    <property type="nucleotide sequence ID" value="NZ_JBHUGT010000013.1"/>
</dbReference>
<keyword evidence="7" id="KW-1185">Reference proteome</keyword>
<evidence type="ECO:0000313" key="7">
    <source>
        <dbReference type="Proteomes" id="UP001597493"/>
    </source>
</evidence>
<accession>A0ABW5QW60</accession>
<dbReference type="PROSITE" id="PS50931">
    <property type="entry name" value="HTH_LYSR"/>
    <property type="match status" value="1"/>
</dbReference>
<dbReference type="SUPFAM" id="SSF53850">
    <property type="entry name" value="Periplasmic binding protein-like II"/>
    <property type="match status" value="1"/>
</dbReference>
<dbReference type="InterPro" id="IPR000847">
    <property type="entry name" value="LysR_HTH_N"/>
</dbReference>
<evidence type="ECO:0000256" key="4">
    <source>
        <dbReference type="ARBA" id="ARBA00023163"/>
    </source>
</evidence>
<dbReference type="SUPFAM" id="SSF46785">
    <property type="entry name" value="Winged helix' DNA-binding domain"/>
    <property type="match status" value="1"/>
</dbReference>
<evidence type="ECO:0000256" key="1">
    <source>
        <dbReference type="ARBA" id="ARBA00009437"/>
    </source>
</evidence>
<dbReference type="PRINTS" id="PR00039">
    <property type="entry name" value="HTHLYSR"/>
</dbReference>
<name>A0ABW5QW60_9BACL</name>
<comment type="similarity">
    <text evidence="1">Belongs to the LysR transcriptional regulatory family.</text>
</comment>
<dbReference type="EMBL" id="JBHUMY010000011">
    <property type="protein sequence ID" value="MFD2660741.1"/>
    <property type="molecule type" value="Genomic_DNA"/>
</dbReference>
<dbReference type="InterPro" id="IPR050950">
    <property type="entry name" value="HTH-type_LysR_regulators"/>
</dbReference>
<dbReference type="Pfam" id="PF00126">
    <property type="entry name" value="HTH_1"/>
    <property type="match status" value="1"/>
</dbReference>
<dbReference type="Gene3D" id="1.10.10.10">
    <property type="entry name" value="Winged helix-like DNA-binding domain superfamily/Winged helix DNA-binding domain"/>
    <property type="match status" value="1"/>
</dbReference>
<evidence type="ECO:0000313" key="6">
    <source>
        <dbReference type="EMBL" id="MFD2660741.1"/>
    </source>
</evidence>
<dbReference type="InterPro" id="IPR036390">
    <property type="entry name" value="WH_DNA-bd_sf"/>
</dbReference>
<dbReference type="Proteomes" id="UP001597493">
    <property type="component" value="Unassembled WGS sequence"/>
</dbReference>